<organism evidence="2 3">
    <name type="scientific">Hirundo rustica rustica</name>
    <dbReference type="NCBI Taxonomy" id="333673"/>
    <lineage>
        <taxon>Eukaryota</taxon>
        <taxon>Metazoa</taxon>
        <taxon>Chordata</taxon>
        <taxon>Craniata</taxon>
        <taxon>Vertebrata</taxon>
        <taxon>Euteleostomi</taxon>
        <taxon>Archelosauria</taxon>
        <taxon>Archosauria</taxon>
        <taxon>Dinosauria</taxon>
        <taxon>Saurischia</taxon>
        <taxon>Theropoda</taxon>
        <taxon>Coelurosauria</taxon>
        <taxon>Aves</taxon>
        <taxon>Neognathae</taxon>
        <taxon>Neoaves</taxon>
        <taxon>Telluraves</taxon>
        <taxon>Australaves</taxon>
        <taxon>Passeriformes</taxon>
        <taxon>Sylvioidea</taxon>
        <taxon>Hirundinidae</taxon>
        <taxon>Hirundo</taxon>
    </lineage>
</organism>
<proteinExistence type="predicted"/>
<comment type="caution">
    <text evidence="2">The sequence shown here is derived from an EMBL/GenBank/DDBJ whole genome shotgun (WGS) entry which is preliminary data.</text>
</comment>
<reference evidence="2 3" key="1">
    <citation type="submission" date="2018-07" db="EMBL/GenBank/DDBJ databases">
        <title>A high quality draft genome assembly of the barn swallow (H. rustica rustica).</title>
        <authorList>
            <person name="Formenti G."/>
            <person name="Chiara M."/>
            <person name="Poveda L."/>
            <person name="Francoijs K.-J."/>
            <person name="Bonisoli-Alquati A."/>
            <person name="Canova L."/>
            <person name="Gianfranceschi L."/>
            <person name="Horner D.S."/>
            <person name="Saino N."/>
        </authorList>
    </citation>
    <scope>NUCLEOTIDE SEQUENCE [LARGE SCALE GENOMIC DNA]</scope>
    <source>
        <strain evidence="2">Chelidonia</strain>
        <tissue evidence="2">Blood</tissue>
    </source>
</reference>
<gene>
    <name evidence="2" type="ORF">DUI87_20042</name>
</gene>
<accession>A0A3M0JVR4</accession>
<dbReference type="EMBL" id="QRBI01000131">
    <property type="protein sequence ID" value="RMC02850.1"/>
    <property type="molecule type" value="Genomic_DNA"/>
</dbReference>
<keyword evidence="3" id="KW-1185">Reference proteome</keyword>
<evidence type="ECO:0000313" key="3">
    <source>
        <dbReference type="Proteomes" id="UP000269221"/>
    </source>
</evidence>
<sequence length="109" mass="11897">MLRLWLARGRGDPGDRYPGASAVIPEDEERLGMSQRDLETPFSQNDTSAERLWMMEPERRNSMALKNASDIANSVVEDGLEGGGISFCSAMSSADQKEGSNAHSFSADE</sequence>
<name>A0A3M0JVR4_HIRRU</name>
<protein>
    <submittedName>
        <fullName evidence="2">Uncharacterized protein</fullName>
    </submittedName>
</protein>
<dbReference type="Proteomes" id="UP000269221">
    <property type="component" value="Unassembled WGS sequence"/>
</dbReference>
<feature type="region of interest" description="Disordered" evidence="1">
    <location>
        <begin position="27"/>
        <end position="47"/>
    </location>
</feature>
<dbReference type="AlphaFoldDB" id="A0A3M0JVR4"/>
<evidence type="ECO:0000256" key="1">
    <source>
        <dbReference type="SAM" id="MobiDB-lite"/>
    </source>
</evidence>
<evidence type="ECO:0000313" key="2">
    <source>
        <dbReference type="EMBL" id="RMC02850.1"/>
    </source>
</evidence>